<evidence type="ECO:0000313" key="10">
    <source>
        <dbReference type="Proteomes" id="UP000504633"/>
    </source>
</evidence>
<evidence type="ECO:0000256" key="5">
    <source>
        <dbReference type="ARBA" id="ARBA00023136"/>
    </source>
</evidence>
<evidence type="ECO:0000256" key="3">
    <source>
        <dbReference type="ARBA" id="ARBA00022692"/>
    </source>
</evidence>
<evidence type="ECO:0000256" key="1">
    <source>
        <dbReference type="ARBA" id="ARBA00004651"/>
    </source>
</evidence>
<evidence type="ECO:0000313" key="11">
    <source>
        <dbReference type="RefSeq" id="XP_023167510.2"/>
    </source>
</evidence>
<feature type="transmembrane region" description="Helical" evidence="8">
    <location>
        <begin position="325"/>
        <end position="343"/>
    </location>
</feature>
<feature type="signal peptide" evidence="9">
    <location>
        <begin position="1"/>
        <end position="21"/>
    </location>
</feature>
<dbReference type="CTD" id="39378"/>
<dbReference type="Gene3D" id="1.10.287.70">
    <property type="match status" value="1"/>
</dbReference>
<dbReference type="KEGG" id="dhe:111597180"/>
<dbReference type="PANTHER" id="PTHR42643:SF31">
    <property type="entry name" value="IONOTROPIC RECEPTOR 68B-RELATED"/>
    <property type="match status" value="1"/>
</dbReference>
<dbReference type="AlphaFoldDB" id="A0A6J1LJR1"/>
<evidence type="ECO:0000256" key="9">
    <source>
        <dbReference type="SAM" id="SignalP"/>
    </source>
</evidence>
<keyword evidence="9" id="KW-0732">Signal</keyword>
<sequence>MWALFGLLLGLSNSIATNASAAALGLSEISCRIAKTEAAQITYIYRCVSCLASNSASYLELEQDLHLCIGSQLPSCVRSLEAHEVEPIRKPSSMNIFLIPAGDAGQPLVRRIVDMLNPRQRRRHFHKYLFVWPEASEEQLRELFEGCWSKQLLFALAITGPDTVYDFHPFAEEGNQLTKLMPNTDVYYVDKLTNLRGYELRFSMFRDPLRALPLEPVESKGYDAIDGSVARLIAKRLNATARYIAPSDNEAYGRCLPNGSFTGVVQDLMNGSTHIGLNMRFVLECISPHVEHLYPYSRINICLVVPAAGIQPEYLIFVTAFQITLWRLLLANFLIALVLLIVLHHFLRKIVGETGCCWYDALQLLFKTHLGQPVDRFSVISSLRVFLMGWILFSYVLTTIFFGKLESSFVQPSFEAEVDTLDQLTPLGLRVHGVITMFDAVSLSLSKEHFKLLTKSHRVHPLQDSDHFYELPVSRRNKKAAFILRLDKAKEFLAVTYNSEVGRPSYHIVKQYLRSLPATYILPMGSPFRYKFQSMLSAFYEHGFFEYWWRMDVLQRRRTSSQSDEFFEELDEQTDPQAEDAAADIVERRKKRVVLTLDILQGAFYLWIIGISLSILGFLVEQGYFYWRRA</sequence>
<feature type="transmembrane region" description="Helical" evidence="8">
    <location>
        <begin position="385"/>
        <end position="403"/>
    </location>
</feature>
<keyword evidence="5 8" id="KW-0472">Membrane</keyword>
<keyword evidence="6" id="KW-0675">Receptor</keyword>
<proteinExistence type="predicted"/>
<protein>
    <submittedName>
        <fullName evidence="11">Uncharacterized protein LOC111597180</fullName>
    </submittedName>
</protein>
<organism evidence="10 11">
    <name type="scientific">Drosophila hydei</name>
    <name type="common">Fruit fly</name>
    <dbReference type="NCBI Taxonomy" id="7224"/>
    <lineage>
        <taxon>Eukaryota</taxon>
        <taxon>Metazoa</taxon>
        <taxon>Ecdysozoa</taxon>
        <taxon>Arthropoda</taxon>
        <taxon>Hexapoda</taxon>
        <taxon>Insecta</taxon>
        <taxon>Pterygota</taxon>
        <taxon>Neoptera</taxon>
        <taxon>Endopterygota</taxon>
        <taxon>Diptera</taxon>
        <taxon>Brachycera</taxon>
        <taxon>Muscomorpha</taxon>
        <taxon>Ephydroidea</taxon>
        <taxon>Drosophilidae</taxon>
        <taxon>Drosophila</taxon>
    </lineage>
</organism>
<dbReference type="GeneID" id="111597180"/>
<comment type="subcellular location">
    <subcellularLocation>
        <location evidence="1">Cell membrane</location>
        <topology evidence="1">Multi-pass membrane protein</topology>
    </subcellularLocation>
</comment>
<keyword evidence="4 8" id="KW-1133">Transmembrane helix</keyword>
<feature type="chain" id="PRO_5026727148" evidence="9">
    <location>
        <begin position="22"/>
        <end position="630"/>
    </location>
</feature>
<name>A0A6J1LJR1_DROHY</name>
<dbReference type="PANTHER" id="PTHR42643">
    <property type="entry name" value="IONOTROPIC RECEPTOR 20A-RELATED"/>
    <property type="match status" value="1"/>
</dbReference>
<evidence type="ECO:0000256" key="2">
    <source>
        <dbReference type="ARBA" id="ARBA00022475"/>
    </source>
</evidence>
<dbReference type="OrthoDB" id="6353409at2759"/>
<keyword evidence="2" id="KW-1003">Cell membrane</keyword>
<gene>
    <name evidence="11" type="primary">LOC111597180</name>
</gene>
<keyword evidence="7" id="KW-0325">Glycoprotein</keyword>
<dbReference type="OMA" id="IMRDFHA"/>
<evidence type="ECO:0000256" key="8">
    <source>
        <dbReference type="SAM" id="Phobius"/>
    </source>
</evidence>
<dbReference type="Proteomes" id="UP000504633">
    <property type="component" value="Unplaced"/>
</dbReference>
<keyword evidence="3 8" id="KW-0812">Transmembrane</keyword>
<feature type="transmembrane region" description="Helical" evidence="8">
    <location>
        <begin position="604"/>
        <end position="627"/>
    </location>
</feature>
<dbReference type="Gene3D" id="3.40.190.10">
    <property type="entry name" value="Periplasmic binding protein-like II"/>
    <property type="match status" value="1"/>
</dbReference>
<keyword evidence="10" id="KW-1185">Reference proteome</keyword>
<dbReference type="SUPFAM" id="SSF53850">
    <property type="entry name" value="Periplasmic binding protein-like II"/>
    <property type="match status" value="1"/>
</dbReference>
<dbReference type="RefSeq" id="XP_023167510.2">
    <property type="nucleotide sequence ID" value="XM_023311742.2"/>
</dbReference>
<reference evidence="11" key="1">
    <citation type="submission" date="2025-08" db="UniProtKB">
        <authorList>
            <consortium name="RefSeq"/>
        </authorList>
    </citation>
    <scope>IDENTIFICATION</scope>
    <source>
        <strain evidence="11">15085-1641.00</strain>
        <tissue evidence="11">Whole body</tissue>
    </source>
</reference>
<dbReference type="GO" id="GO:0005886">
    <property type="term" value="C:plasma membrane"/>
    <property type="evidence" value="ECO:0007669"/>
    <property type="project" value="UniProtKB-SubCell"/>
</dbReference>
<evidence type="ECO:0000256" key="4">
    <source>
        <dbReference type="ARBA" id="ARBA00022989"/>
    </source>
</evidence>
<dbReference type="InterPro" id="IPR052192">
    <property type="entry name" value="Insect_Ionotropic_Sensory_Rcpt"/>
</dbReference>
<accession>A0A6J1LJR1</accession>
<evidence type="ECO:0000256" key="7">
    <source>
        <dbReference type="ARBA" id="ARBA00023180"/>
    </source>
</evidence>
<evidence type="ECO:0000256" key="6">
    <source>
        <dbReference type="ARBA" id="ARBA00023170"/>
    </source>
</evidence>